<dbReference type="Pfam" id="PF12704">
    <property type="entry name" value="MacB_PCD"/>
    <property type="match status" value="1"/>
</dbReference>
<dbReference type="Pfam" id="PF02687">
    <property type="entry name" value="FtsX"/>
    <property type="match status" value="2"/>
</dbReference>
<keyword evidence="5 6" id="KW-0472">Membrane</keyword>
<sequence>MNQSSMNQGLWRITNTLFRRSLAAGEFRTLLLALTIAIAALASVGSISERVQGLLLGQANQLLAADVVLVSDHAIQPELKQLAQQQGLQVATTSTFPSMASFGEQTTLASVKAISDLHPLRGDLLLQGDQRTAAPKAGQVFIDSRLQAMLGIAVNDRLNIGQLQLQVVGILQREPDAGFDFSSLQPRLMMNQSDLAASGLLGFGSRVKYRLLLAGEEEKLNAWREQVTPLLERGQQLENVREARPELKDALDRASSFLQMAALLAGCLAAIAMILAARRFALRHYDTVALLRTFGASRAQVRTILLAQLVLVALLAALLGGALGWAAESALLAAIKSSLPQALPAASIWPWALASTLGLLLLLGSAGPILLSLADTPPLRVLRREIEPSVKVSVQWAVTGGLMLGLLYVIAGDLKLAAMVGAGVLLALLLSGGLGLLILRGLQSVLPSATAKIALRQLQRQRGLVVAQLGALALGLMGIALLTVVQSDLLSAWQRQVPADAPNHFAVNIQPEQKVSVAEQFTEQGLAAPKLLPMIRGRWLSLNGVAVNPEKYTEPRAQRLAEREFNLSIADESSQQAELIAGIPMQSDQPGWSVEVGLAETLGINLGDRLTFDVAGMPVTAPVVNLRKVAWESFRVNFFVIGSAAMMNEQPTSWVSSFYLPNDAAKAQFLATWVKAMPNITIIDVGQVLAEVQRVITLASSALRLVLVLCVLAGLTVLIAALDTTEAERRREAAIMRALGATSRRLASVWWVESLLVGAVAGLIAGLCAMATGWWLATYLLKLPMAVNWFLPLYALIAGMLLAALTVWRRLRVLAATTPLVLLKD</sequence>
<evidence type="ECO:0000313" key="10">
    <source>
        <dbReference type="Proteomes" id="UP000825679"/>
    </source>
</evidence>
<comment type="subcellular location">
    <subcellularLocation>
        <location evidence="1">Cell membrane</location>
        <topology evidence="1">Multi-pass membrane protein</topology>
    </subcellularLocation>
</comment>
<evidence type="ECO:0000256" key="5">
    <source>
        <dbReference type="ARBA" id="ARBA00023136"/>
    </source>
</evidence>
<dbReference type="EMBL" id="CP081150">
    <property type="protein sequence ID" value="QZA78197.1"/>
    <property type="molecule type" value="Genomic_DNA"/>
</dbReference>
<evidence type="ECO:0000259" key="8">
    <source>
        <dbReference type="Pfam" id="PF12704"/>
    </source>
</evidence>
<dbReference type="InterPro" id="IPR038766">
    <property type="entry name" value="Membrane_comp_ABC_pdt"/>
</dbReference>
<keyword evidence="2" id="KW-1003">Cell membrane</keyword>
<evidence type="ECO:0000256" key="2">
    <source>
        <dbReference type="ARBA" id="ARBA00022475"/>
    </source>
</evidence>
<dbReference type="InterPro" id="IPR025857">
    <property type="entry name" value="MacB_PCD"/>
</dbReference>
<accession>A0ABX8Z7B1</accession>
<feature type="domain" description="MacB-like periplasmic core" evidence="8">
    <location>
        <begin position="31"/>
        <end position="227"/>
    </location>
</feature>
<organism evidence="9 10">
    <name type="scientific">Deefgea tanakiae</name>
    <dbReference type="NCBI Taxonomy" id="2865840"/>
    <lineage>
        <taxon>Bacteria</taxon>
        <taxon>Pseudomonadati</taxon>
        <taxon>Pseudomonadota</taxon>
        <taxon>Betaproteobacteria</taxon>
        <taxon>Neisseriales</taxon>
        <taxon>Chitinibacteraceae</taxon>
        <taxon>Deefgea</taxon>
    </lineage>
</organism>
<evidence type="ECO:0000256" key="6">
    <source>
        <dbReference type="SAM" id="Phobius"/>
    </source>
</evidence>
<dbReference type="PANTHER" id="PTHR30287:SF1">
    <property type="entry name" value="INNER MEMBRANE PROTEIN"/>
    <property type="match status" value="1"/>
</dbReference>
<feature type="transmembrane region" description="Helical" evidence="6">
    <location>
        <begin position="754"/>
        <end position="777"/>
    </location>
</feature>
<evidence type="ECO:0000259" key="7">
    <source>
        <dbReference type="Pfam" id="PF02687"/>
    </source>
</evidence>
<proteinExistence type="predicted"/>
<reference evidence="9 10" key="1">
    <citation type="submission" date="2021-08" db="EMBL/GenBank/DDBJ databases">
        <title>complete genome sequencing of Deefgea sp. D25.</title>
        <authorList>
            <person name="Bae J.-W."/>
            <person name="Gim D.-H."/>
        </authorList>
    </citation>
    <scope>NUCLEOTIDE SEQUENCE [LARGE SCALE GENOMIC DNA]</scope>
    <source>
        <strain evidence="9 10">D25</strain>
    </source>
</reference>
<keyword evidence="10" id="KW-1185">Reference proteome</keyword>
<feature type="domain" description="ABC3 transporter permease C-terminal" evidence="7">
    <location>
        <begin position="705"/>
        <end position="808"/>
    </location>
</feature>
<feature type="transmembrane region" description="Helical" evidence="6">
    <location>
        <begin position="417"/>
        <end position="442"/>
    </location>
</feature>
<dbReference type="InterPro" id="IPR003838">
    <property type="entry name" value="ABC3_permease_C"/>
</dbReference>
<name>A0ABX8Z7B1_9NEIS</name>
<dbReference type="Proteomes" id="UP000825679">
    <property type="component" value="Chromosome"/>
</dbReference>
<evidence type="ECO:0000313" key="9">
    <source>
        <dbReference type="EMBL" id="QZA78197.1"/>
    </source>
</evidence>
<feature type="transmembrane region" description="Helical" evidence="6">
    <location>
        <begin position="304"/>
        <end position="327"/>
    </location>
</feature>
<dbReference type="PANTHER" id="PTHR30287">
    <property type="entry name" value="MEMBRANE COMPONENT OF PREDICTED ABC SUPERFAMILY METABOLITE UPTAKE TRANSPORTER"/>
    <property type="match status" value="1"/>
</dbReference>
<feature type="transmembrane region" description="Helical" evidence="6">
    <location>
        <begin position="789"/>
        <end position="808"/>
    </location>
</feature>
<protein>
    <submittedName>
        <fullName evidence="9">FtsX-like permease family protein</fullName>
    </submittedName>
</protein>
<dbReference type="RefSeq" id="WP_221006580.1">
    <property type="nucleotide sequence ID" value="NZ_CP081150.1"/>
</dbReference>
<feature type="transmembrane region" description="Helical" evidence="6">
    <location>
        <begin position="347"/>
        <end position="371"/>
    </location>
</feature>
<gene>
    <name evidence="9" type="ORF">K4H28_01885</name>
</gene>
<feature type="transmembrane region" description="Helical" evidence="6">
    <location>
        <begin position="257"/>
        <end position="277"/>
    </location>
</feature>
<evidence type="ECO:0000256" key="3">
    <source>
        <dbReference type="ARBA" id="ARBA00022692"/>
    </source>
</evidence>
<feature type="transmembrane region" description="Helical" evidence="6">
    <location>
        <begin position="463"/>
        <end position="485"/>
    </location>
</feature>
<feature type="transmembrane region" description="Helical" evidence="6">
    <location>
        <begin position="392"/>
        <end position="411"/>
    </location>
</feature>
<feature type="domain" description="ABC3 transporter permease C-terminal" evidence="7">
    <location>
        <begin position="261"/>
        <end position="370"/>
    </location>
</feature>
<feature type="transmembrane region" description="Helical" evidence="6">
    <location>
        <begin position="702"/>
        <end position="722"/>
    </location>
</feature>
<keyword evidence="4 6" id="KW-1133">Transmembrane helix</keyword>
<evidence type="ECO:0000256" key="1">
    <source>
        <dbReference type="ARBA" id="ARBA00004651"/>
    </source>
</evidence>
<evidence type="ECO:0000256" key="4">
    <source>
        <dbReference type="ARBA" id="ARBA00022989"/>
    </source>
</evidence>
<keyword evidence="3 6" id="KW-0812">Transmembrane</keyword>